<evidence type="ECO:0000313" key="2">
    <source>
        <dbReference type="Proteomes" id="UP000292886"/>
    </source>
</evidence>
<dbReference type="OrthoDB" id="1641671at2"/>
<dbReference type="PIRSF" id="PIRSF011911">
    <property type="entry name" value="A118_put_portal"/>
    <property type="match status" value="1"/>
</dbReference>
<proteinExistence type="predicted"/>
<reference evidence="2" key="1">
    <citation type="submission" date="2019-03" db="EMBL/GenBank/DDBJ databases">
        <title>Weissella sp. 26KH-42 Genome sequencing.</title>
        <authorList>
            <person name="Heo J."/>
            <person name="Kim S.-J."/>
            <person name="Kim J.-S."/>
            <person name="Hong S.-B."/>
            <person name="Kwon S.-W."/>
        </authorList>
    </citation>
    <scope>NUCLEOTIDE SEQUENCE [LARGE SCALE GENOMIC DNA]</scope>
    <source>
        <strain evidence="2">26KH-42</strain>
    </source>
</reference>
<dbReference type="EMBL" id="CP037940">
    <property type="protein sequence ID" value="QBO36963.1"/>
    <property type="molecule type" value="Genomic_DNA"/>
</dbReference>
<dbReference type="KEGG" id="wei:EQG49_11150"/>
<dbReference type="Pfam" id="PF05133">
    <property type="entry name" value="SPP1_portal"/>
    <property type="match status" value="1"/>
</dbReference>
<protein>
    <submittedName>
        <fullName evidence="1">Phage portal protein</fullName>
    </submittedName>
</protein>
<dbReference type="Proteomes" id="UP000292886">
    <property type="component" value="Chromosome"/>
</dbReference>
<keyword evidence="2" id="KW-1185">Reference proteome</keyword>
<gene>
    <name evidence="1" type="ORF">EQG49_11150</name>
</gene>
<evidence type="ECO:0000313" key="1">
    <source>
        <dbReference type="EMBL" id="QBO36963.1"/>
    </source>
</evidence>
<accession>A0A4P6YW24</accession>
<dbReference type="InterPro" id="IPR006432">
    <property type="entry name" value="Phage_portal_A118-type"/>
</dbReference>
<dbReference type="NCBIfam" id="TIGR01542">
    <property type="entry name" value="A118_put_portal"/>
    <property type="match status" value="1"/>
</dbReference>
<sequence length="498" mass="56092">MFERLRNFFRKAGANVGVVERLSKITDHPKIGANQLEYERIATALRYYRGTFPKVKFKNTYGVTKERDYTTLNMAEVSAHRLASILFNEEMTFEIADKEANEYAQMFMKDNDFNKNFGRYLESGLALGGLAMRPYFDQATGALKISWIQAPVFYPLRSNTADVHEAAIATVTRQTEGSKIIYYTLLEFHEWSGQDYTITNELYQSERADEVGIKVSLKTLYEDLQPVTTFADLSRPQFVYLKPAHFNNKDINSPLGLSIFDNAIPTLRSINDATDQFNWEIKMGQRRVAVPESMTQVMLQGDTQPRQIFDSNQNVYLMVESGMNNDADMKDLTSEIRSQAYIDTINQKMKTLEMQLGLSSGTFTFDGQGVKTATEVVSENSMTYQTRNSQLTNIERAIQELIVSAMEQAAAFGLYIGDIPSLEDITVNFDDGVFTDKAAQADYWSKLVAAGLASRKQAIMAVQGVDEKTAQKTLAEIDDTSEDVAVDVDPTEQPIADD</sequence>
<organism evidence="1 2">
    <name type="scientific">Periweissella cryptocerci</name>
    <dbReference type="NCBI Taxonomy" id="2506420"/>
    <lineage>
        <taxon>Bacteria</taxon>
        <taxon>Bacillati</taxon>
        <taxon>Bacillota</taxon>
        <taxon>Bacilli</taxon>
        <taxon>Lactobacillales</taxon>
        <taxon>Lactobacillaceae</taxon>
        <taxon>Periweissella</taxon>
    </lineage>
</organism>
<name>A0A4P6YW24_9LACO</name>
<dbReference type="InterPro" id="IPR021145">
    <property type="entry name" value="Portal_protein_SPP1_Gp6-like"/>
</dbReference>
<dbReference type="AlphaFoldDB" id="A0A4P6YW24"/>
<dbReference type="RefSeq" id="WP_133364040.1">
    <property type="nucleotide sequence ID" value="NZ_CP037940.1"/>
</dbReference>